<evidence type="ECO:0000313" key="2">
    <source>
        <dbReference type="Proteomes" id="UP000199245"/>
    </source>
</evidence>
<accession>A0A1G7B7V8</accession>
<dbReference type="Gene3D" id="3.30.429.10">
    <property type="entry name" value="Macrophage Migration Inhibitory Factor"/>
    <property type="match status" value="2"/>
</dbReference>
<gene>
    <name evidence="1" type="ORF">SAMN05216337_102215</name>
</gene>
<reference evidence="1 2" key="1">
    <citation type="submission" date="2016-10" db="EMBL/GenBank/DDBJ databases">
        <authorList>
            <person name="de Groot N.N."/>
        </authorList>
    </citation>
    <scope>NUCLEOTIDE SEQUENCE [LARGE SCALE GENOMIC DNA]</scope>
    <source>
        <strain evidence="1 2">R5</strain>
    </source>
</reference>
<keyword evidence="1" id="KW-0670">Pyruvate</keyword>
<dbReference type="SUPFAM" id="SSF55331">
    <property type="entry name" value="Tautomerase/MIF"/>
    <property type="match status" value="1"/>
</dbReference>
<dbReference type="EMBL" id="FMZW01000022">
    <property type="protein sequence ID" value="SDE22335.1"/>
    <property type="molecule type" value="Genomic_DNA"/>
</dbReference>
<name>A0A1G7B7V8_9BRAD</name>
<dbReference type="RefSeq" id="WP_092085074.1">
    <property type="nucleotide sequence ID" value="NZ_FMZW01000022.1"/>
</dbReference>
<dbReference type="InterPro" id="IPR014347">
    <property type="entry name" value="Tautomerase/MIF_sf"/>
</dbReference>
<proteinExistence type="predicted"/>
<sequence>MPMINVTIPEGALKPEAEARLIKELGDILIGHEGFDPANKVAQGVTVVFLHRPAAVYVAGRPSPSPRFRIVPTVPEGQYTEASRAALVKDVTDAVVRAAGGSFEDVAPQVWVFPTEIPDGQWGSRGVIRPLPDIQAFIAGEHERKVGEARLARRRRVKALELLAGALDAVRKGVD</sequence>
<organism evidence="1 2">
    <name type="scientific">Bradyrhizobium brasilense</name>
    <dbReference type="NCBI Taxonomy" id="1419277"/>
    <lineage>
        <taxon>Bacteria</taxon>
        <taxon>Pseudomonadati</taxon>
        <taxon>Pseudomonadota</taxon>
        <taxon>Alphaproteobacteria</taxon>
        <taxon>Hyphomicrobiales</taxon>
        <taxon>Nitrobacteraceae</taxon>
        <taxon>Bradyrhizobium</taxon>
    </lineage>
</organism>
<dbReference type="AlphaFoldDB" id="A0A1G7B7V8"/>
<dbReference type="Proteomes" id="UP000199245">
    <property type="component" value="Unassembled WGS sequence"/>
</dbReference>
<protein>
    <submittedName>
        <fullName evidence="1">Phenylpyruvate tautomerase PptA, 4-oxalocrotonate tautomerase family</fullName>
    </submittedName>
</protein>
<evidence type="ECO:0000313" key="1">
    <source>
        <dbReference type="EMBL" id="SDE22335.1"/>
    </source>
</evidence>